<reference evidence="2" key="1">
    <citation type="submission" date="2009-07" db="EMBL/GenBank/DDBJ databases">
        <title>Complete genome sequence of Rothia mucilaginosa DJ.</title>
        <authorList>
            <person name="Yamane K."/>
            <person name="Nambu T."/>
            <person name="Mashimo C."/>
            <person name="Sugimori C."/>
            <person name="Yamanaka T."/>
            <person name="Leung K."/>
            <person name="Fukushima H."/>
        </authorList>
    </citation>
    <scope>NUCLEOTIDE SEQUENCE [LARGE SCALE GENOMIC DNA]</scope>
    <source>
        <strain evidence="2">DY-18</strain>
    </source>
</reference>
<dbReference type="KEGG" id="rmu:RMDY18_03690"/>
<accession>D2NRC5</accession>
<sequence length="340" mass="35591">MTFLVLNVLGAHCLAISLQGGRDLTHCLAQLNETVTPIQALQRLTNLLLTLCRSPAGGSLGNLREARTSIRVVNVDGRAVPENLAYGGRVRNLADHGHARSQRIGPTTGDVLLGRVSVGCRADRSRERQQELRAVQRILQVLSRLAVICAEGWAALKAQTQLAGEGGGRLVIFVGGGLTAHAQQVGALRLQRRQTVAELAPNIRTPGQNAGGLHARSGPGLNVVNVRNENTVVGGGLRNGGNTVIPETINHPAVNRAVAAEREGTLRNGVQLTGVRSNHQATLRAALEAGQARQKLGLLAEGCAHIHGVYGAAGVAGEKLRHGVHGNPTGSGGDSNNNIE</sequence>
<reference evidence="1 2" key="3">
    <citation type="journal article" date="2010" name="Sequencing">
        <title>Complete Genome Sequence of Rothia mucilaginosa DY-18: A Clinical Isolate with Dense Meshwork-Like Structures from a Persistent Apical Periodontitis Lesion.</title>
        <authorList>
            <person name="Yamane K."/>
            <person name="Nambu T."/>
            <person name="Yamanaka T."/>
            <person name="Mashimo C."/>
            <person name="Sugimori C."/>
            <person name="Leung K.-P."/>
            <person name="Fukushima H."/>
        </authorList>
    </citation>
    <scope>NUCLEOTIDE SEQUENCE [LARGE SCALE GENOMIC DNA]</scope>
    <source>
        <strain evidence="1 2">DY-18</strain>
    </source>
</reference>
<reference evidence="1 2" key="2">
    <citation type="journal article" date="2010" name="J Osaka Dent Univ">
        <title>Isolation and identification of Rothia mucilaginosa from persistent apical periodontitis lesions.</title>
        <authorList>
            <person name="Yamane K."/>
            <person name="Yoshida M."/>
            <person name="Fujihira T."/>
            <person name="Baba T."/>
            <person name="Tsuji N."/>
            <person name="Hayashi H."/>
            <person name="Sugimori C."/>
            <person name="Yamanaka T."/>
            <person name="Mashimo C."/>
            <person name="Nambu T."/>
            <person name="Kawai H."/>
            <person name="Fukushima H."/>
        </authorList>
    </citation>
    <scope>NUCLEOTIDE SEQUENCE [LARGE SCALE GENOMIC DNA]</scope>
    <source>
        <strain evidence="1 2">DY-18</strain>
    </source>
</reference>
<keyword evidence="2" id="KW-1185">Reference proteome</keyword>
<name>D2NRC5_ROTMD</name>
<evidence type="ECO:0000313" key="2">
    <source>
        <dbReference type="Proteomes" id="UP000001883"/>
    </source>
</evidence>
<organism evidence="1 2">
    <name type="scientific">Rothia mucilaginosa (strain DY-18)</name>
    <name type="common">Stomatococcus mucilaginosus</name>
    <dbReference type="NCBI Taxonomy" id="680646"/>
    <lineage>
        <taxon>Bacteria</taxon>
        <taxon>Bacillati</taxon>
        <taxon>Actinomycetota</taxon>
        <taxon>Actinomycetes</taxon>
        <taxon>Micrococcales</taxon>
        <taxon>Micrococcaceae</taxon>
        <taxon>Rothia</taxon>
    </lineage>
</organism>
<gene>
    <name evidence="1" type="ordered locus">RMDY18_03690</name>
</gene>
<dbReference type="Proteomes" id="UP000001883">
    <property type="component" value="Chromosome"/>
</dbReference>
<dbReference type="EMBL" id="AP011540">
    <property type="protein sequence ID" value="BAI64201.1"/>
    <property type="molecule type" value="Genomic_DNA"/>
</dbReference>
<evidence type="ECO:0000313" key="1">
    <source>
        <dbReference type="EMBL" id="BAI64201.1"/>
    </source>
</evidence>
<dbReference type="AlphaFoldDB" id="D2NRC5"/>
<protein>
    <submittedName>
        <fullName evidence="1">Threonine dehydratase</fullName>
    </submittedName>
</protein>
<dbReference type="HOGENOM" id="CLU_816075_0_0_11"/>
<proteinExistence type="predicted"/>